<dbReference type="AlphaFoldDB" id="A0A6C0D8R2"/>
<dbReference type="Pfam" id="PF19063">
    <property type="entry name" value="DUF5759"/>
    <property type="match status" value="1"/>
</dbReference>
<accession>A0A6C0D8R2</accession>
<sequence>MVKAEDLINNQKERDKIKFKTFEKIFNSIEKKITLASASNFYYVWYEIPEFIIGFPLYNLKECTQFVIKKLKKNGFKIEEFEPNIILIEWFPQDK</sequence>
<proteinExistence type="predicted"/>
<name>A0A6C0D8R2_9ZZZZ</name>
<reference evidence="1" key="1">
    <citation type="journal article" date="2020" name="Nature">
        <title>Giant virus diversity and host interactions through global metagenomics.</title>
        <authorList>
            <person name="Schulz F."/>
            <person name="Roux S."/>
            <person name="Paez-Espino D."/>
            <person name="Jungbluth S."/>
            <person name="Walsh D.A."/>
            <person name="Denef V.J."/>
            <person name="McMahon K.D."/>
            <person name="Konstantinidis K.T."/>
            <person name="Eloe-Fadrosh E.A."/>
            <person name="Kyrpides N.C."/>
            <person name="Woyke T."/>
        </authorList>
    </citation>
    <scope>NUCLEOTIDE SEQUENCE</scope>
    <source>
        <strain evidence="1">GVMAG-M-3300023174-131</strain>
    </source>
</reference>
<evidence type="ECO:0000313" key="1">
    <source>
        <dbReference type="EMBL" id="QHT13188.1"/>
    </source>
</evidence>
<dbReference type="InterPro" id="IPR043977">
    <property type="entry name" value="DUF5759"/>
</dbReference>
<organism evidence="1">
    <name type="scientific">viral metagenome</name>
    <dbReference type="NCBI Taxonomy" id="1070528"/>
    <lineage>
        <taxon>unclassified sequences</taxon>
        <taxon>metagenomes</taxon>
        <taxon>organismal metagenomes</taxon>
    </lineage>
</organism>
<protein>
    <submittedName>
        <fullName evidence="1">Uncharacterized protein</fullName>
    </submittedName>
</protein>
<dbReference type="EMBL" id="MN739563">
    <property type="protein sequence ID" value="QHT13188.1"/>
    <property type="molecule type" value="Genomic_DNA"/>
</dbReference>